<reference evidence="4" key="1">
    <citation type="journal article" date="2013" name="Environ. Microbiol.">
        <title>Microbiota from the distal guts of lean and obese adolescents exhibit partial functional redundancy besides clear differences in community structure.</title>
        <authorList>
            <person name="Ferrer M."/>
            <person name="Ruiz A."/>
            <person name="Lanza F."/>
            <person name="Haange S.B."/>
            <person name="Oberbach A."/>
            <person name="Till H."/>
            <person name="Bargiela R."/>
            <person name="Campoy C."/>
            <person name="Segura M.T."/>
            <person name="Richter M."/>
            <person name="von Bergen M."/>
            <person name="Seifert J."/>
            <person name="Suarez A."/>
        </authorList>
    </citation>
    <scope>NUCLEOTIDE SEQUENCE</scope>
</reference>
<proteinExistence type="predicted"/>
<dbReference type="InterPro" id="IPR029044">
    <property type="entry name" value="Nucleotide-diphossugar_trans"/>
</dbReference>
<dbReference type="SUPFAM" id="SSF53448">
    <property type="entry name" value="Nucleotide-diphospho-sugar transferases"/>
    <property type="match status" value="1"/>
</dbReference>
<keyword evidence="2" id="KW-0548">Nucleotidyltransferase</keyword>
<dbReference type="InterPro" id="IPR025877">
    <property type="entry name" value="MobA-like_NTP_Trfase"/>
</dbReference>
<evidence type="ECO:0000313" key="4">
    <source>
        <dbReference type="EMBL" id="EKC58559.1"/>
    </source>
</evidence>
<dbReference type="Pfam" id="PF12804">
    <property type="entry name" value="NTP_transf_3"/>
    <property type="match status" value="1"/>
</dbReference>
<dbReference type="EMBL" id="AJWY01009372">
    <property type="protein sequence ID" value="EKC58559.1"/>
    <property type="molecule type" value="Genomic_DNA"/>
</dbReference>
<dbReference type="AlphaFoldDB" id="K1ST53"/>
<feature type="domain" description="MobA-like NTP transferase" evidence="3">
    <location>
        <begin position="3"/>
        <end position="102"/>
    </location>
</feature>
<evidence type="ECO:0000259" key="3">
    <source>
        <dbReference type="Pfam" id="PF12804"/>
    </source>
</evidence>
<dbReference type="GO" id="GO:0016779">
    <property type="term" value="F:nucleotidyltransferase activity"/>
    <property type="evidence" value="ECO:0007669"/>
    <property type="project" value="UniProtKB-KW"/>
</dbReference>
<dbReference type="InterPro" id="IPR050065">
    <property type="entry name" value="GlmU-like"/>
</dbReference>
<dbReference type="Gene3D" id="3.90.550.10">
    <property type="entry name" value="Spore Coat Polysaccharide Biosynthesis Protein SpsA, Chain A"/>
    <property type="match status" value="1"/>
</dbReference>
<organism evidence="4">
    <name type="scientific">human gut metagenome</name>
    <dbReference type="NCBI Taxonomy" id="408170"/>
    <lineage>
        <taxon>unclassified sequences</taxon>
        <taxon>metagenomes</taxon>
        <taxon>organismal metagenomes</taxon>
    </lineage>
</organism>
<dbReference type="PANTHER" id="PTHR43584">
    <property type="entry name" value="NUCLEOTIDYL TRANSFERASE"/>
    <property type="match status" value="1"/>
</dbReference>
<sequence>MQAIILAAGMGKRLGDLTKDNTKCMIKVNGTYLIDRLLSQLDSLNLERIILVIGYQGEKLRTHIEKQSRNTPIEYIYNPVYNKTNNIYSLYLAKEELAKARYFIN</sequence>
<evidence type="ECO:0000256" key="2">
    <source>
        <dbReference type="ARBA" id="ARBA00022695"/>
    </source>
</evidence>
<keyword evidence="1 4" id="KW-0808">Transferase</keyword>
<name>K1ST53_9ZZZZ</name>
<accession>K1ST53</accession>
<gene>
    <name evidence="4" type="ORF">LEA_13803</name>
</gene>
<comment type="caution">
    <text evidence="4">The sequence shown here is derived from an EMBL/GenBank/DDBJ whole genome shotgun (WGS) entry which is preliminary data.</text>
</comment>
<evidence type="ECO:0000256" key="1">
    <source>
        <dbReference type="ARBA" id="ARBA00022679"/>
    </source>
</evidence>
<dbReference type="PANTHER" id="PTHR43584:SF5">
    <property type="entry name" value="PROTEIN LICC"/>
    <property type="match status" value="1"/>
</dbReference>
<protein>
    <submittedName>
        <fullName evidence="4">Nucleotidyl transferase</fullName>
    </submittedName>
</protein>